<name>A0ACC2NTC2_9HYME</name>
<sequence>MFRTLLRFTSLPEAKTFIASLSNRVLAKQRNYSPSTTALTALSASTTARNASTAAPSDGKGHLYHTQNKQQVPVSSSDPKQRRCTQDSGSVQRNSERVSKTLKQKTLSLSDMVYLMYQCRMVFLRTLARTKPMNQVVQILRSIMTDRRFIQLAGLIACLNEECVLNEFQQDLAKTYQMRNPKTVSALIGQLTPKIVEYMGRSGVNTSSRDNAKVKKNLTDLFRSRKTITTLYTKIYNANDLSKVECLIHAIENHQREMDHHYEDSPDQN</sequence>
<proteinExistence type="predicted"/>
<comment type="caution">
    <text evidence="1">The sequence shown here is derived from an EMBL/GenBank/DDBJ whole genome shotgun (WGS) entry which is preliminary data.</text>
</comment>
<organism evidence="1 2">
    <name type="scientific">Eretmocerus hayati</name>
    <dbReference type="NCBI Taxonomy" id="131215"/>
    <lineage>
        <taxon>Eukaryota</taxon>
        <taxon>Metazoa</taxon>
        <taxon>Ecdysozoa</taxon>
        <taxon>Arthropoda</taxon>
        <taxon>Hexapoda</taxon>
        <taxon>Insecta</taxon>
        <taxon>Pterygota</taxon>
        <taxon>Neoptera</taxon>
        <taxon>Endopterygota</taxon>
        <taxon>Hymenoptera</taxon>
        <taxon>Apocrita</taxon>
        <taxon>Proctotrupomorpha</taxon>
        <taxon>Chalcidoidea</taxon>
        <taxon>Aphelinidae</taxon>
        <taxon>Aphelininae</taxon>
        <taxon>Eretmocerus</taxon>
    </lineage>
</organism>
<evidence type="ECO:0000313" key="2">
    <source>
        <dbReference type="Proteomes" id="UP001239111"/>
    </source>
</evidence>
<protein>
    <submittedName>
        <fullName evidence="1">Uncharacterized protein</fullName>
    </submittedName>
</protein>
<dbReference type="Proteomes" id="UP001239111">
    <property type="component" value="Chromosome 3"/>
</dbReference>
<keyword evidence="2" id="KW-1185">Reference proteome</keyword>
<dbReference type="EMBL" id="CM056743">
    <property type="protein sequence ID" value="KAJ8674342.1"/>
    <property type="molecule type" value="Genomic_DNA"/>
</dbReference>
<accession>A0ACC2NTC2</accession>
<gene>
    <name evidence="1" type="ORF">QAD02_005604</name>
</gene>
<reference evidence="1" key="1">
    <citation type="submission" date="2023-04" db="EMBL/GenBank/DDBJ databases">
        <title>A chromosome-level genome assembly of the parasitoid wasp Eretmocerus hayati.</title>
        <authorList>
            <person name="Zhong Y."/>
            <person name="Liu S."/>
            <person name="Liu Y."/>
        </authorList>
    </citation>
    <scope>NUCLEOTIDE SEQUENCE</scope>
    <source>
        <strain evidence="1">ZJU_SS_LIU_2023</strain>
    </source>
</reference>
<evidence type="ECO:0000313" key="1">
    <source>
        <dbReference type="EMBL" id="KAJ8674342.1"/>
    </source>
</evidence>